<accession>A0A380JY87</accession>
<protein>
    <submittedName>
        <fullName evidence="2">ComG operon protein 6</fullName>
    </submittedName>
</protein>
<organism evidence="2 3">
    <name type="scientific">Streptococcus dysgalactiae subsp. dysgalactiae</name>
    <dbReference type="NCBI Taxonomy" id="99822"/>
    <lineage>
        <taxon>Bacteria</taxon>
        <taxon>Bacillati</taxon>
        <taxon>Bacillota</taxon>
        <taxon>Bacilli</taxon>
        <taxon>Lactobacillales</taxon>
        <taxon>Streptococcaceae</taxon>
        <taxon>Streptococcus</taxon>
    </lineage>
</organism>
<dbReference type="EMBL" id="UHFG01000004">
    <property type="protein sequence ID" value="SUN51845.1"/>
    <property type="molecule type" value="Genomic_DNA"/>
</dbReference>
<feature type="transmembrane region" description="Helical" evidence="1">
    <location>
        <begin position="12"/>
        <end position="33"/>
    </location>
</feature>
<evidence type="ECO:0000313" key="3">
    <source>
        <dbReference type="Proteomes" id="UP000254797"/>
    </source>
</evidence>
<dbReference type="NCBIfam" id="NF041002">
    <property type="entry name" value="pilin_ComGF"/>
    <property type="match status" value="1"/>
</dbReference>
<evidence type="ECO:0000256" key="1">
    <source>
        <dbReference type="SAM" id="Phobius"/>
    </source>
</evidence>
<gene>
    <name evidence="2" type="primary">comYD</name>
    <name evidence="2" type="ORF">NCTC4670_02223</name>
</gene>
<dbReference type="InterPro" id="IPR016977">
    <property type="entry name" value="ComGF"/>
</dbReference>
<keyword evidence="1" id="KW-1133">Transmembrane helix</keyword>
<dbReference type="Pfam" id="PF15980">
    <property type="entry name" value="ComGF"/>
    <property type="match status" value="1"/>
</dbReference>
<sequence>MKKRTGRVQAFTFLEALIALLVISGSLLVYQGLTKTLLSHSRYLTNHDQDHWLLFSQQLREELSGVRFHKVENNKLYIEKGKKKLVLGQFKSHDFRKSAGNGQGYQPMLFGLSHSHIQAEQSCIRITLHWKSGLERTFYYAFQDQP</sequence>
<name>A0A380JY87_STRDY</name>
<dbReference type="PIRSF" id="PIRSF031611">
    <property type="entry name" value="Competence_ComGF"/>
    <property type="match status" value="1"/>
</dbReference>
<dbReference type="Proteomes" id="UP000254797">
    <property type="component" value="Unassembled WGS sequence"/>
</dbReference>
<dbReference type="RefSeq" id="WP_115246887.1">
    <property type="nucleotide sequence ID" value="NZ_JAIEZZ010000018.1"/>
</dbReference>
<keyword evidence="1" id="KW-0812">Transmembrane</keyword>
<keyword evidence="1" id="KW-0472">Membrane</keyword>
<reference evidence="2 3" key="1">
    <citation type="submission" date="2018-06" db="EMBL/GenBank/DDBJ databases">
        <authorList>
            <consortium name="Pathogen Informatics"/>
            <person name="Doyle S."/>
        </authorList>
    </citation>
    <scope>NUCLEOTIDE SEQUENCE [LARGE SCALE GENOMIC DNA]</scope>
    <source>
        <strain evidence="2 3">NCTC4670</strain>
    </source>
</reference>
<evidence type="ECO:0000313" key="2">
    <source>
        <dbReference type="EMBL" id="SUN51845.1"/>
    </source>
</evidence>
<proteinExistence type="predicted"/>
<dbReference type="AlphaFoldDB" id="A0A380JY87"/>